<gene>
    <name evidence="1" type="ORF">BDA96_03G428800</name>
</gene>
<evidence type="ECO:0000313" key="2">
    <source>
        <dbReference type="Proteomes" id="UP000807115"/>
    </source>
</evidence>
<reference evidence="1" key="1">
    <citation type="journal article" date="2019" name="BMC Genomics">
        <title>A new reference genome for Sorghum bicolor reveals high levels of sequence similarity between sweet and grain genotypes: implications for the genetics of sugar metabolism.</title>
        <authorList>
            <person name="Cooper E.A."/>
            <person name="Brenton Z.W."/>
            <person name="Flinn B.S."/>
            <person name="Jenkins J."/>
            <person name="Shu S."/>
            <person name="Flowers D."/>
            <person name="Luo F."/>
            <person name="Wang Y."/>
            <person name="Xia P."/>
            <person name="Barry K."/>
            <person name="Daum C."/>
            <person name="Lipzen A."/>
            <person name="Yoshinaga Y."/>
            <person name="Schmutz J."/>
            <person name="Saski C."/>
            <person name="Vermerris W."/>
            <person name="Kresovich S."/>
        </authorList>
    </citation>
    <scope>NUCLEOTIDE SEQUENCE</scope>
</reference>
<organism evidence="1 2">
    <name type="scientific">Sorghum bicolor</name>
    <name type="common">Sorghum</name>
    <name type="synonym">Sorghum vulgare</name>
    <dbReference type="NCBI Taxonomy" id="4558"/>
    <lineage>
        <taxon>Eukaryota</taxon>
        <taxon>Viridiplantae</taxon>
        <taxon>Streptophyta</taxon>
        <taxon>Embryophyta</taxon>
        <taxon>Tracheophyta</taxon>
        <taxon>Spermatophyta</taxon>
        <taxon>Magnoliopsida</taxon>
        <taxon>Liliopsida</taxon>
        <taxon>Poales</taxon>
        <taxon>Poaceae</taxon>
        <taxon>PACMAD clade</taxon>
        <taxon>Panicoideae</taxon>
        <taxon>Andropogonodae</taxon>
        <taxon>Andropogoneae</taxon>
        <taxon>Sorghinae</taxon>
        <taxon>Sorghum</taxon>
    </lineage>
</organism>
<dbReference type="EMBL" id="CM027682">
    <property type="protein sequence ID" value="KAG0540668.1"/>
    <property type="molecule type" value="Genomic_DNA"/>
</dbReference>
<dbReference type="AlphaFoldDB" id="A0A921RI17"/>
<dbReference type="Proteomes" id="UP000807115">
    <property type="component" value="Chromosome 3"/>
</dbReference>
<reference evidence="1" key="2">
    <citation type="submission" date="2020-10" db="EMBL/GenBank/DDBJ databases">
        <authorList>
            <person name="Cooper E.A."/>
            <person name="Brenton Z.W."/>
            <person name="Flinn B.S."/>
            <person name="Jenkins J."/>
            <person name="Shu S."/>
            <person name="Flowers D."/>
            <person name="Luo F."/>
            <person name="Wang Y."/>
            <person name="Xia P."/>
            <person name="Barry K."/>
            <person name="Daum C."/>
            <person name="Lipzen A."/>
            <person name="Yoshinaga Y."/>
            <person name="Schmutz J."/>
            <person name="Saski C."/>
            <person name="Vermerris W."/>
            <person name="Kresovich S."/>
        </authorList>
    </citation>
    <scope>NUCLEOTIDE SEQUENCE</scope>
</reference>
<proteinExistence type="predicted"/>
<comment type="caution">
    <text evidence="1">The sequence shown here is derived from an EMBL/GenBank/DDBJ whole genome shotgun (WGS) entry which is preliminary data.</text>
</comment>
<name>A0A921RI17_SORBI</name>
<sequence>MLTAHLLARLIVRDGFAVSYTARLQPVVAVAINLALRQPKRACPNRVIRPGKHSLVCPELVRFL</sequence>
<evidence type="ECO:0000313" key="1">
    <source>
        <dbReference type="EMBL" id="KAG0540668.1"/>
    </source>
</evidence>
<protein>
    <submittedName>
        <fullName evidence="1">Uncharacterized protein</fullName>
    </submittedName>
</protein>
<accession>A0A921RI17</accession>